<dbReference type="Pfam" id="PF13568">
    <property type="entry name" value="OMP_b-brl_2"/>
    <property type="match status" value="1"/>
</dbReference>
<keyword evidence="4" id="KW-1185">Reference proteome</keyword>
<accession>A0A918UU32</accession>
<name>A0A918UU32_9BACT</name>
<dbReference type="AlphaFoldDB" id="A0A918UU32"/>
<dbReference type="EMBL" id="BMWX01000005">
    <property type="protein sequence ID" value="GGZ33955.1"/>
    <property type="molecule type" value="Genomic_DNA"/>
</dbReference>
<keyword evidence="1" id="KW-0732">Signal</keyword>
<feature type="chain" id="PRO_5037041830" description="Outer membrane protein beta-barrel domain-containing protein" evidence="1">
    <location>
        <begin position="21"/>
        <end position="196"/>
    </location>
</feature>
<evidence type="ECO:0000313" key="4">
    <source>
        <dbReference type="Proteomes" id="UP000619457"/>
    </source>
</evidence>
<gene>
    <name evidence="3" type="ORF">GCM10007049_29080</name>
</gene>
<comment type="caution">
    <text evidence="3">The sequence shown here is derived from an EMBL/GenBank/DDBJ whole genome shotgun (WGS) entry which is preliminary data.</text>
</comment>
<feature type="domain" description="Outer membrane protein beta-barrel" evidence="2">
    <location>
        <begin position="19"/>
        <end position="170"/>
    </location>
</feature>
<feature type="signal peptide" evidence="1">
    <location>
        <begin position="1"/>
        <end position="20"/>
    </location>
</feature>
<evidence type="ECO:0000313" key="3">
    <source>
        <dbReference type="EMBL" id="GGZ33955.1"/>
    </source>
</evidence>
<reference evidence="3" key="2">
    <citation type="submission" date="2020-09" db="EMBL/GenBank/DDBJ databases">
        <authorList>
            <person name="Sun Q."/>
            <person name="Kim S."/>
        </authorList>
    </citation>
    <scope>NUCLEOTIDE SEQUENCE</scope>
    <source>
        <strain evidence="3">KCTC 12368</strain>
    </source>
</reference>
<reference evidence="3" key="1">
    <citation type="journal article" date="2014" name="Int. J. Syst. Evol. Microbiol.">
        <title>Complete genome sequence of Corynebacterium casei LMG S-19264T (=DSM 44701T), isolated from a smear-ripened cheese.</title>
        <authorList>
            <consortium name="US DOE Joint Genome Institute (JGI-PGF)"/>
            <person name="Walter F."/>
            <person name="Albersmeier A."/>
            <person name="Kalinowski J."/>
            <person name="Ruckert C."/>
        </authorList>
    </citation>
    <scope>NUCLEOTIDE SEQUENCE</scope>
    <source>
        <strain evidence="3">KCTC 12368</strain>
    </source>
</reference>
<organism evidence="3 4">
    <name type="scientific">Echinicola pacifica</name>
    <dbReference type="NCBI Taxonomy" id="346377"/>
    <lineage>
        <taxon>Bacteria</taxon>
        <taxon>Pseudomonadati</taxon>
        <taxon>Bacteroidota</taxon>
        <taxon>Cytophagia</taxon>
        <taxon>Cytophagales</taxon>
        <taxon>Cyclobacteriaceae</taxon>
        <taxon>Echinicola</taxon>
    </lineage>
</organism>
<protein>
    <recommendedName>
        <fullName evidence="2">Outer membrane protein beta-barrel domain-containing protein</fullName>
    </recommendedName>
</protein>
<dbReference type="InterPro" id="IPR025665">
    <property type="entry name" value="Beta-barrel_OMP_2"/>
</dbReference>
<dbReference type="Proteomes" id="UP000619457">
    <property type="component" value="Unassembled WGS sequence"/>
</dbReference>
<evidence type="ECO:0000256" key="1">
    <source>
        <dbReference type="SAM" id="SignalP"/>
    </source>
</evidence>
<proteinExistence type="predicted"/>
<evidence type="ECO:0000259" key="2">
    <source>
        <dbReference type="Pfam" id="PF13568"/>
    </source>
</evidence>
<sequence length="196" mass="21339">MKNIWILVVALIGMSTAAQAQDFSIGPKFGVSQGNIKVNGDGYESGSDKLGYHIGAFVRMGGNSLYVQPEFLYVNTGGEIKQTTGTNEMSYEASFNRFDIPILLGFKLGQVFRIQAGPVASFLINSKFTDQVIPTPEPEYNDATVGYQAGIGFDIGNMILDLKYEGSLSKQSDAIAGFDTDQRQNQLILSLGLRLF</sequence>
<dbReference type="RefSeq" id="WP_026235986.1">
    <property type="nucleotide sequence ID" value="NZ_BMWX01000005.1"/>
</dbReference>